<dbReference type="PROSITE" id="PS00344">
    <property type="entry name" value="GATA_ZN_FINGER_1"/>
    <property type="match status" value="1"/>
</dbReference>
<feature type="domain" description="IBB" evidence="13">
    <location>
        <begin position="1"/>
        <end position="58"/>
    </location>
</feature>
<dbReference type="FunFam" id="1.25.10.10:FF:000040">
    <property type="entry name" value="Importin subunit alpha"/>
    <property type="match status" value="1"/>
</dbReference>
<dbReference type="PROSITE" id="PS51214">
    <property type="entry name" value="IBB"/>
    <property type="match status" value="1"/>
</dbReference>
<evidence type="ECO:0000256" key="2">
    <source>
        <dbReference type="ARBA" id="ARBA00022448"/>
    </source>
</evidence>
<dbReference type="EMBL" id="SDRB02008430">
    <property type="protein sequence ID" value="THG09592.1"/>
    <property type="molecule type" value="Genomic_DNA"/>
</dbReference>
<evidence type="ECO:0000259" key="12">
    <source>
        <dbReference type="PROSITE" id="PS50114"/>
    </source>
</evidence>
<dbReference type="Pfam" id="PF00514">
    <property type="entry name" value="Arm"/>
    <property type="match status" value="8"/>
</dbReference>
<dbReference type="Gene3D" id="1.25.10.10">
    <property type="entry name" value="Leucine-rich Repeat Variant"/>
    <property type="match status" value="1"/>
</dbReference>
<keyword evidence="4" id="KW-0653">Protein transport</keyword>
<evidence type="ECO:0000256" key="9">
    <source>
        <dbReference type="PROSITE-ProRule" id="PRU00259"/>
    </source>
</evidence>
<dbReference type="Pfam" id="PF01749">
    <property type="entry name" value="IBB"/>
    <property type="match status" value="1"/>
</dbReference>
<dbReference type="InterPro" id="IPR011989">
    <property type="entry name" value="ARM-like"/>
</dbReference>
<feature type="repeat" description="ARM" evidence="9">
    <location>
        <begin position="117"/>
        <end position="160"/>
    </location>
</feature>
<dbReference type="SUPFAM" id="SSF57716">
    <property type="entry name" value="Glucocorticoid receptor-like (DNA-binding domain)"/>
    <property type="match status" value="1"/>
</dbReference>
<dbReference type="PANTHER" id="PTHR23316">
    <property type="entry name" value="IMPORTIN ALPHA"/>
    <property type="match status" value="1"/>
</dbReference>
<keyword evidence="3" id="KW-0677">Repeat</keyword>
<evidence type="ECO:0000256" key="7">
    <source>
        <dbReference type="ARBA" id="ARBA00023163"/>
    </source>
</evidence>
<evidence type="ECO:0008006" key="16">
    <source>
        <dbReference type="Google" id="ProtNLM"/>
    </source>
</evidence>
<comment type="similarity">
    <text evidence="1">Belongs to the importin alpha family.</text>
</comment>
<keyword evidence="6" id="KW-0238">DNA-binding</keyword>
<feature type="compositionally biased region" description="Basic and acidic residues" evidence="11">
    <location>
        <begin position="22"/>
        <end position="46"/>
    </location>
</feature>
<keyword evidence="15" id="KW-1185">Reference proteome</keyword>
<evidence type="ECO:0000256" key="5">
    <source>
        <dbReference type="ARBA" id="ARBA00023015"/>
    </source>
</evidence>
<feature type="compositionally biased region" description="Gly residues" evidence="11">
    <location>
        <begin position="735"/>
        <end position="748"/>
    </location>
</feature>
<dbReference type="GO" id="GO:0008270">
    <property type="term" value="F:zinc ion binding"/>
    <property type="evidence" value="ECO:0007669"/>
    <property type="project" value="UniProtKB-KW"/>
</dbReference>
<feature type="domain" description="GATA-type" evidence="12">
    <location>
        <begin position="683"/>
        <end position="713"/>
    </location>
</feature>
<dbReference type="GO" id="GO:0006355">
    <property type="term" value="P:regulation of DNA-templated transcription"/>
    <property type="evidence" value="ECO:0007669"/>
    <property type="project" value="InterPro"/>
</dbReference>
<dbReference type="STRING" id="542762.A0A4S4E1A3"/>
<dbReference type="PROSITE" id="PS50114">
    <property type="entry name" value="GATA_ZN_FINGER_2"/>
    <property type="match status" value="1"/>
</dbReference>
<evidence type="ECO:0000256" key="1">
    <source>
        <dbReference type="ARBA" id="ARBA00010394"/>
    </source>
</evidence>
<accession>A0A4S4E1A3</accession>
<evidence type="ECO:0000313" key="15">
    <source>
        <dbReference type="Proteomes" id="UP000306102"/>
    </source>
</evidence>
<evidence type="ECO:0000256" key="8">
    <source>
        <dbReference type="PROSITE-ProRule" id="PRU00094"/>
    </source>
</evidence>
<evidence type="ECO:0000313" key="14">
    <source>
        <dbReference type="EMBL" id="THG09592.1"/>
    </source>
</evidence>
<feature type="repeat" description="ARM" evidence="9">
    <location>
        <begin position="244"/>
        <end position="286"/>
    </location>
</feature>
<keyword evidence="5" id="KW-0805">Transcription regulation</keyword>
<protein>
    <recommendedName>
        <fullName evidence="16">GATA-type domain-containing protein</fullName>
    </recommendedName>
</protein>
<keyword evidence="8" id="KW-0862">Zinc</keyword>
<evidence type="ECO:0000256" key="3">
    <source>
        <dbReference type="ARBA" id="ARBA00022737"/>
    </source>
</evidence>
<dbReference type="InterPro" id="IPR013088">
    <property type="entry name" value="Znf_NHR/GATA"/>
</dbReference>
<evidence type="ECO:0000259" key="13">
    <source>
        <dbReference type="PROSITE" id="PS51214"/>
    </source>
</evidence>
<dbReference type="CDD" id="cd00202">
    <property type="entry name" value="ZnF_GATA"/>
    <property type="match status" value="1"/>
</dbReference>
<evidence type="ECO:0000256" key="10">
    <source>
        <dbReference type="PROSITE-ProRule" id="PRU00561"/>
    </source>
</evidence>
<feature type="repeat" description="ARM" evidence="9">
    <location>
        <begin position="160"/>
        <end position="202"/>
    </location>
</feature>
<dbReference type="Proteomes" id="UP000306102">
    <property type="component" value="Unassembled WGS sequence"/>
</dbReference>
<dbReference type="InterPro" id="IPR016024">
    <property type="entry name" value="ARM-type_fold"/>
</dbReference>
<dbReference type="InterPro" id="IPR036975">
    <property type="entry name" value="Importin-a_IBB_sf"/>
</dbReference>
<dbReference type="Gene3D" id="1.20.5.690">
    <property type="entry name" value="Importin-alpha, importin-beta-binding domain"/>
    <property type="match status" value="1"/>
</dbReference>
<reference evidence="14 15" key="1">
    <citation type="journal article" date="2018" name="Proc. Natl. Acad. Sci. U.S.A.">
        <title>Draft genome sequence of Camellia sinensis var. sinensis provides insights into the evolution of the tea genome and tea quality.</title>
        <authorList>
            <person name="Wei C."/>
            <person name="Yang H."/>
            <person name="Wang S."/>
            <person name="Zhao J."/>
            <person name="Liu C."/>
            <person name="Gao L."/>
            <person name="Xia E."/>
            <person name="Lu Y."/>
            <person name="Tai Y."/>
            <person name="She G."/>
            <person name="Sun J."/>
            <person name="Cao H."/>
            <person name="Tong W."/>
            <person name="Gao Q."/>
            <person name="Li Y."/>
            <person name="Deng W."/>
            <person name="Jiang X."/>
            <person name="Wang W."/>
            <person name="Chen Q."/>
            <person name="Zhang S."/>
            <person name="Li H."/>
            <person name="Wu J."/>
            <person name="Wang P."/>
            <person name="Li P."/>
            <person name="Shi C."/>
            <person name="Zheng F."/>
            <person name="Jian J."/>
            <person name="Huang B."/>
            <person name="Shan D."/>
            <person name="Shi M."/>
            <person name="Fang C."/>
            <person name="Yue Y."/>
            <person name="Li F."/>
            <person name="Li D."/>
            <person name="Wei S."/>
            <person name="Han B."/>
            <person name="Jiang C."/>
            <person name="Yin Y."/>
            <person name="Xia T."/>
            <person name="Zhang Z."/>
            <person name="Bennetzen J.L."/>
            <person name="Zhao S."/>
            <person name="Wan X."/>
        </authorList>
    </citation>
    <scope>NUCLEOTIDE SEQUENCE [LARGE SCALE GENOMIC DNA]</scope>
    <source>
        <strain evidence="15">cv. Shuchazao</strain>
        <tissue evidence="14">Leaf</tissue>
    </source>
</reference>
<name>A0A4S4E1A3_CAMSN</name>
<dbReference type="SUPFAM" id="SSF48371">
    <property type="entry name" value="ARM repeat"/>
    <property type="match status" value="1"/>
</dbReference>
<dbReference type="Gene3D" id="3.30.50.10">
    <property type="entry name" value="Erythroid Transcription Factor GATA-1, subunit A"/>
    <property type="match status" value="1"/>
</dbReference>
<dbReference type="InterPro" id="IPR032413">
    <property type="entry name" value="Arm_3"/>
</dbReference>
<evidence type="ECO:0000256" key="11">
    <source>
        <dbReference type="SAM" id="MobiDB-lite"/>
    </source>
</evidence>
<dbReference type="SMART" id="SM00185">
    <property type="entry name" value="ARM"/>
    <property type="match status" value="8"/>
</dbReference>
<dbReference type="PROSITE" id="PS50176">
    <property type="entry name" value="ARM_REPEAT"/>
    <property type="match status" value="4"/>
</dbReference>
<evidence type="ECO:0000256" key="4">
    <source>
        <dbReference type="ARBA" id="ARBA00022927"/>
    </source>
</evidence>
<feature type="region of interest" description="Disordered" evidence="11">
    <location>
        <begin position="723"/>
        <end position="757"/>
    </location>
</feature>
<keyword evidence="7" id="KW-0804">Transcription</keyword>
<gene>
    <name evidence="14" type="ORF">TEA_022262</name>
</gene>
<sequence length="757" mass="82730">MSLRPSARTEVRRNRYKVAVDAEEGRRRREDNMVEIRKNRREESLQKKRREGLQPNQQFSSTLQSSSAVEKKLEHLPAMVAGVWSEDGNLQLEATTQFRKLLSIERSPPIEEVIQSGVVPRFVEFLVREDFPQLQFEAAWALTNIASGTSENTKVVIDHGAVPIFVKLLGSPSDDVREQAVWALGNVAGDSPKCRDLVLGHGALLPLLAQLNEHAKLSMLRNATWTLSNFCRGKPQPAFDQTKPALPALQRLIHSNDEEVLTDACWALSYLSDGTNDKIQAVIEAGVCPRLIELLLHPSPSVLIPALRTVGNIVTGDDMQTQCIINHQALPCLLNLLSSNYKKSIKKEACWTISNITAGNKEQIQAVIESNIFGPLINLLQSAEFDIKKEAAWAISNATSGGSHEQIKYLVSQGCIKPLCDLLVCPDPRIVTVCLEGLENILKVGEAEKNLGQSGDVNLYAQMIDDADGLEKIENLQSHDNNEIYEKAVKILETYWLEEDDETMPPGDASKPGFNFGGSELPASHCLVWVPHCRASGAVKGVAELALVSHDGGDASTKSCLFRCAIWPFDDIRRVMFLSPIGVVGQKLGSGTLGTARVVGEPARAEDRGKLGSFLLKKNLMAHMRRLCGEGPTRAAKDLRKCGCARKEHLLLVVLFQEACIELMDLSQKESGSEEVNEIKKCCSDCKTTKTPLWRGGPAGPKSLCNACGIRYRKKRNAMVVLNRGPEKRKETPASGGGGGGGGGGKGGNLSEDLGQD</sequence>
<dbReference type="Pfam" id="PF00320">
    <property type="entry name" value="GATA"/>
    <property type="match status" value="1"/>
</dbReference>
<dbReference type="InterPro" id="IPR000679">
    <property type="entry name" value="Znf_GATA"/>
</dbReference>
<organism evidence="14 15">
    <name type="scientific">Camellia sinensis var. sinensis</name>
    <name type="common">China tea</name>
    <dbReference type="NCBI Taxonomy" id="542762"/>
    <lineage>
        <taxon>Eukaryota</taxon>
        <taxon>Viridiplantae</taxon>
        <taxon>Streptophyta</taxon>
        <taxon>Embryophyta</taxon>
        <taxon>Tracheophyta</taxon>
        <taxon>Spermatophyta</taxon>
        <taxon>Magnoliopsida</taxon>
        <taxon>eudicotyledons</taxon>
        <taxon>Gunneridae</taxon>
        <taxon>Pentapetalae</taxon>
        <taxon>asterids</taxon>
        <taxon>Ericales</taxon>
        <taxon>Theaceae</taxon>
        <taxon>Camellia</taxon>
    </lineage>
</organism>
<evidence type="ECO:0000256" key="6">
    <source>
        <dbReference type="ARBA" id="ARBA00023125"/>
    </source>
</evidence>
<dbReference type="Pfam" id="PF16186">
    <property type="entry name" value="Arm_3"/>
    <property type="match status" value="1"/>
</dbReference>
<feature type="repeat" description="ARM" evidence="9">
    <location>
        <begin position="328"/>
        <end position="371"/>
    </location>
</feature>
<dbReference type="GO" id="GO:0006606">
    <property type="term" value="P:protein import into nucleus"/>
    <property type="evidence" value="ECO:0007669"/>
    <property type="project" value="InterPro"/>
</dbReference>
<comment type="caution">
    <text evidence="14">The sequence shown here is derived from an EMBL/GenBank/DDBJ whole genome shotgun (WGS) entry which is preliminary data.</text>
</comment>
<dbReference type="SMART" id="SM00401">
    <property type="entry name" value="ZnF_GATA"/>
    <property type="match status" value="1"/>
</dbReference>
<feature type="region of interest" description="Disordered" evidence="11">
    <location>
        <begin position="22"/>
        <end position="66"/>
    </location>
</feature>
<proteinExistence type="inferred from homology"/>
<dbReference type="InterPro" id="IPR000225">
    <property type="entry name" value="Armadillo"/>
</dbReference>
<dbReference type="GO" id="GO:0061608">
    <property type="term" value="F:nuclear import signal receptor activity"/>
    <property type="evidence" value="ECO:0007669"/>
    <property type="project" value="InterPro"/>
</dbReference>
<dbReference type="AlphaFoldDB" id="A0A4S4E1A3"/>
<feature type="compositionally biased region" description="Polar residues" evidence="11">
    <location>
        <begin position="54"/>
        <end position="66"/>
    </location>
</feature>
<keyword evidence="8" id="KW-0479">Metal-binding</keyword>
<keyword evidence="8" id="KW-0863">Zinc-finger</keyword>
<dbReference type="GO" id="GO:0043565">
    <property type="term" value="F:sequence-specific DNA binding"/>
    <property type="evidence" value="ECO:0007669"/>
    <property type="project" value="InterPro"/>
</dbReference>
<keyword evidence="2 10" id="KW-0813">Transport</keyword>
<dbReference type="FunFam" id="1.20.5.690:FF:000002">
    <property type="entry name" value="Importin subunit alpha"/>
    <property type="match status" value="1"/>
</dbReference>
<dbReference type="InterPro" id="IPR002652">
    <property type="entry name" value="Importin-a_IBB"/>
</dbReference>